<reference evidence="1" key="1">
    <citation type="submission" date="2020-07" db="EMBL/GenBank/DDBJ databases">
        <title>Multicomponent nature underlies the extraordinary mechanical properties of spider dragline silk.</title>
        <authorList>
            <person name="Kono N."/>
            <person name="Nakamura H."/>
            <person name="Mori M."/>
            <person name="Yoshida Y."/>
            <person name="Ohtoshi R."/>
            <person name="Malay A.D."/>
            <person name="Moran D.A.P."/>
            <person name="Tomita M."/>
            <person name="Numata K."/>
            <person name="Arakawa K."/>
        </authorList>
    </citation>
    <scope>NUCLEOTIDE SEQUENCE</scope>
</reference>
<gene>
    <name evidence="1" type="ORF">TNCT_205261</name>
</gene>
<dbReference type="EMBL" id="BMAO01034319">
    <property type="protein sequence ID" value="GFQ95775.1"/>
    <property type="molecule type" value="Genomic_DNA"/>
</dbReference>
<accession>A0A8X6J803</accession>
<evidence type="ECO:0000313" key="1">
    <source>
        <dbReference type="EMBL" id="GFQ95775.1"/>
    </source>
</evidence>
<proteinExistence type="predicted"/>
<sequence>MPFGWVVRRMLKLSGIKALFSSIYEDKGAGSEFGHMSSGASSGKEITCFSFLALKENRRRLELYSEAQREIFVDGGHIEVLDNIIVQ</sequence>
<comment type="caution">
    <text evidence="1">The sequence shown here is derived from an EMBL/GenBank/DDBJ whole genome shotgun (WGS) entry which is preliminary data.</text>
</comment>
<evidence type="ECO:0000313" key="2">
    <source>
        <dbReference type="Proteomes" id="UP000887116"/>
    </source>
</evidence>
<organism evidence="1 2">
    <name type="scientific">Trichonephila clavata</name>
    <name type="common">Joro spider</name>
    <name type="synonym">Nephila clavata</name>
    <dbReference type="NCBI Taxonomy" id="2740835"/>
    <lineage>
        <taxon>Eukaryota</taxon>
        <taxon>Metazoa</taxon>
        <taxon>Ecdysozoa</taxon>
        <taxon>Arthropoda</taxon>
        <taxon>Chelicerata</taxon>
        <taxon>Arachnida</taxon>
        <taxon>Araneae</taxon>
        <taxon>Araneomorphae</taxon>
        <taxon>Entelegynae</taxon>
        <taxon>Araneoidea</taxon>
        <taxon>Nephilidae</taxon>
        <taxon>Trichonephila</taxon>
    </lineage>
</organism>
<name>A0A8X6J803_TRICU</name>
<dbReference type="AlphaFoldDB" id="A0A8X6J803"/>
<keyword evidence="2" id="KW-1185">Reference proteome</keyword>
<dbReference type="Proteomes" id="UP000887116">
    <property type="component" value="Unassembled WGS sequence"/>
</dbReference>
<protein>
    <submittedName>
        <fullName evidence="1">Uncharacterized protein</fullName>
    </submittedName>
</protein>